<dbReference type="Proteomes" id="UP001276659">
    <property type="component" value="Unassembled WGS sequence"/>
</dbReference>
<accession>A0AAD9Z1E0</accession>
<evidence type="ECO:0000313" key="1">
    <source>
        <dbReference type="EMBL" id="KAK3169820.1"/>
    </source>
</evidence>
<protein>
    <recommendedName>
        <fullName evidence="3">SWIM-type domain-containing protein</fullName>
    </recommendedName>
</protein>
<comment type="caution">
    <text evidence="1">The sequence shown here is derived from an EMBL/GenBank/DDBJ whole genome shotgun (WGS) entry which is preliminary data.</text>
</comment>
<gene>
    <name evidence="1" type="ORF">OEA41_009204</name>
</gene>
<name>A0AAD9Z1E0_9LECA</name>
<organism evidence="1 2">
    <name type="scientific">Lepraria neglecta</name>
    <dbReference type="NCBI Taxonomy" id="209136"/>
    <lineage>
        <taxon>Eukaryota</taxon>
        <taxon>Fungi</taxon>
        <taxon>Dikarya</taxon>
        <taxon>Ascomycota</taxon>
        <taxon>Pezizomycotina</taxon>
        <taxon>Lecanoromycetes</taxon>
        <taxon>OSLEUM clade</taxon>
        <taxon>Lecanoromycetidae</taxon>
        <taxon>Lecanorales</taxon>
        <taxon>Lecanorineae</taxon>
        <taxon>Stereocaulaceae</taxon>
        <taxon>Lepraria</taxon>
    </lineage>
</organism>
<evidence type="ECO:0008006" key="3">
    <source>
        <dbReference type="Google" id="ProtNLM"/>
    </source>
</evidence>
<dbReference type="AlphaFoldDB" id="A0AAD9Z1E0"/>
<evidence type="ECO:0000313" key="2">
    <source>
        <dbReference type="Proteomes" id="UP001276659"/>
    </source>
</evidence>
<proteinExistence type="predicted"/>
<reference evidence="1" key="1">
    <citation type="submission" date="2022-11" db="EMBL/GenBank/DDBJ databases">
        <title>Chromosomal genome sequence assembly and mating type (MAT) locus characterization of the leprose asexual lichenized fungus Lepraria neglecta (Nyl.) Erichsen.</title>
        <authorList>
            <person name="Allen J.L."/>
            <person name="Pfeffer B."/>
        </authorList>
    </citation>
    <scope>NUCLEOTIDE SEQUENCE</scope>
    <source>
        <strain evidence="1">Allen 5258</strain>
    </source>
</reference>
<sequence length="259" mass="28693">MPLPTSPLSSSKDFLDSLLNALKAQPCTALDTASKPTLLTLHAIFPSLLLPALDLLDRRLVTRFVLKGEGLDNHDGEGRGEVPLGEGDGGKEAGYRQRQRVVYYVKSNASTHSDRRSRYTRTADIGSTHYEVRPLAWSCTCAAFAFSAYNAPSSFSPSYVTYEDLNDYDRGEGYGHGVRNEEDEEMLDIPEYYVEIEGDGDMQWEWGWGGLMLGEGEVPLCKHLLACVLSERWNVAAEMVEEREVGRDEMAGWGAGWGG</sequence>
<keyword evidence="2" id="KW-1185">Reference proteome</keyword>
<dbReference type="EMBL" id="JASNWA010000009">
    <property type="protein sequence ID" value="KAK3169820.1"/>
    <property type="molecule type" value="Genomic_DNA"/>
</dbReference>